<feature type="active site" description="Charge relay system" evidence="1">
    <location>
        <position position="272"/>
    </location>
</feature>
<dbReference type="InterPro" id="IPR039069">
    <property type="entry name" value="CE7"/>
</dbReference>
<accession>A0A7W9CD53</accession>
<keyword evidence="5" id="KW-0378">Hydrolase</keyword>
<dbReference type="PANTHER" id="PTHR40111">
    <property type="entry name" value="CEPHALOSPORIN-C DEACETYLASE"/>
    <property type="match status" value="1"/>
</dbReference>
<evidence type="ECO:0000256" key="3">
    <source>
        <dbReference type="SAM" id="MobiDB-lite"/>
    </source>
</evidence>
<feature type="binding site" evidence="2">
    <location>
        <position position="91"/>
    </location>
    <ligand>
        <name>substrate</name>
    </ligand>
</feature>
<evidence type="ECO:0000313" key="6">
    <source>
        <dbReference type="Proteomes" id="UP000517712"/>
    </source>
</evidence>
<feature type="active site" description="Nucleophile" evidence="1">
    <location>
        <position position="186"/>
    </location>
</feature>
<feature type="active site" description="Charge relay system" evidence="1">
    <location>
        <position position="302"/>
    </location>
</feature>
<evidence type="ECO:0000313" key="5">
    <source>
        <dbReference type="EMBL" id="MBB5743408.1"/>
    </source>
</evidence>
<gene>
    <name evidence="5" type="ORF">HD600_001905</name>
</gene>
<dbReference type="InterPro" id="IPR008391">
    <property type="entry name" value="AXE1_dom"/>
</dbReference>
<dbReference type="EC" id="3.1.1.41" evidence="5"/>
<dbReference type="SUPFAM" id="SSF53474">
    <property type="entry name" value="alpha/beta-Hydrolases"/>
    <property type="match status" value="1"/>
</dbReference>
<dbReference type="PANTHER" id="PTHR40111:SF1">
    <property type="entry name" value="CEPHALOSPORIN-C DEACETYLASE"/>
    <property type="match status" value="1"/>
</dbReference>
<dbReference type="InterPro" id="IPR029058">
    <property type="entry name" value="AB_hydrolase_fold"/>
</dbReference>
<dbReference type="RefSeq" id="WP_184283280.1">
    <property type="nucleotide sequence ID" value="NZ_BAAAPG010000001.1"/>
</dbReference>
<dbReference type="GO" id="GO:0047739">
    <property type="term" value="F:cephalosporin-C deacetylase activity"/>
    <property type="evidence" value="ECO:0007669"/>
    <property type="project" value="UniProtKB-EC"/>
</dbReference>
<organism evidence="5 6">
    <name type="scientific">Microbacterium ginsengiterrae</name>
    <dbReference type="NCBI Taxonomy" id="546115"/>
    <lineage>
        <taxon>Bacteria</taxon>
        <taxon>Bacillati</taxon>
        <taxon>Actinomycetota</taxon>
        <taxon>Actinomycetes</taxon>
        <taxon>Micrococcales</taxon>
        <taxon>Microbacteriaceae</taxon>
        <taxon>Microbacterium</taxon>
    </lineage>
</organism>
<protein>
    <submittedName>
        <fullName evidence="5">Cephalosporin-C deacetylase</fullName>
        <ecNumber evidence="5">3.1.1.41</ecNumber>
    </submittedName>
</protein>
<comment type="caution">
    <text evidence="5">The sequence shown here is derived from an EMBL/GenBank/DDBJ whole genome shotgun (WGS) entry which is preliminary data.</text>
</comment>
<sequence>MPLTDMPLEDLRSYRPDVAAPADFDDFWASTIAESRAAATDPVLAPAETPITQLIVEDLTFSGFRGEPIRAWVTRPRTHAALPAIVEYIGYGGGRGIAGERLQWASAGYVHVLMDTRGQGSNWGSGGDTPDPHGSDGATTGFMTRGILDPAQYYYRRLFTDAVMAVDAVRSLPFVDAARVSVTGASQGGGITLAAAALHGEVFAAMPDVPFLCHFRRSVELTPDNPYREIERYLAVHRDRVEQAFQTLSYFDGVNFAQRLTQPALFSVALMDGIVLPSSVFAAFNHVASQDAEIEVYSFNGHEGGQHAHWVRQAGWLASRLEA</sequence>
<dbReference type="Proteomes" id="UP000517712">
    <property type="component" value="Unassembled WGS sequence"/>
</dbReference>
<proteinExistence type="predicted"/>
<evidence type="ECO:0000256" key="1">
    <source>
        <dbReference type="PIRSR" id="PIRSR639069-1"/>
    </source>
</evidence>
<dbReference type="AlphaFoldDB" id="A0A7W9CD53"/>
<dbReference type="Pfam" id="PF05448">
    <property type="entry name" value="AXE1"/>
    <property type="match status" value="1"/>
</dbReference>
<evidence type="ECO:0000259" key="4">
    <source>
        <dbReference type="Pfam" id="PF05448"/>
    </source>
</evidence>
<keyword evidence="6" id="KW-1185">Reference proteome</keyword>
<dbReference type="Gene3D" id="3.40.50.1820">
    <property type="entry name" value="alpha/beta hydrolase"/>
    <property type="match status" value="1"/>
</dbReference>
<reference evidence="5 6" key="1">
    <citation type="submission" date="2020-08" db="EMBL/GenBank/DDBJ databases">
        <title>Sequencing the genomes of 1000 actinobacteria strains.</title>
        <authorList>
            <person name="Klenk H.-P."/>
        </authorList>
    </citation>
    <scope>NUCLEOTIDE SEQUENCE [LARGE SCALE GENOMIC DNA]</scope>
    <source>
        <strain evidence="5 6">DSM 24823</strain>
    </source>
</reference>
<feature type="region of interest" description="Disordered" evidence="3">
    <location>
        <begin position="120"/>
        <end position="141"/>
    </location>
</feature>
<name>A0A7W9CD53_9MICO</name>
<dbReference type="GO" id="GO:0005976">
    <property type="term" value="P:polysaccharide metabolic process"/>
    <property type="evidence" value="ECO:0007669"/>
    <property type="project" value="TreeGrafter"/>
</dbReference>
<dbReference type="EMBL" id="JACHMU010000001">
    <property type="protein sequence ID" value="MBB5743408.1"/>
    <property type="molecule type" value="Genomic_DNA"/>
</dbReference>
<feature type="domain" description="Acetyl xylan esterase" evidence="4">
    <location>
        <begin position="1"/>
        <end position="318"/>
    </location>
</feature>
<evidence type="ECO:0000256" key="2">
    <source>
        <dbReference type="PIRSR" id="PIRSR639069-2"/>
    </source>
</evidence>